<accession>A0A367KIZ6</accession>
<dbReference type="Proteomes" id="UP000253551">
    <property type="component" value="Unassembled WGS sequence"/>
</dbReference>
<comment type="caution">
    <text evidence="1">The sequence shown here is derived from an EMBL/GenBank/DDBJ whole genome shotgun (WGS) entry which is preliminary data.</text>
</comment>
<dbReference type="OrthoDB" id="2215566at2759"/>
<evidence type="ECO:0000313" key="1">
    <source>
        <dbReference type="EMBL" id="RCI02120.1"/>
    </source>
</evidence>
<proteinExistence type="predicted"/>
<dbReference type="AlphaFoldDB" id="A0A367KIZ6"/>
<sequence length="209" mass="23619">MPITITLALGYLTIPFIIKSSTRALTTEEEEESELGTPRWTFSNTISITCFVQSPPTIYPTLEKHVIQLAPEANTFEQETLATLSSALHQHAKKQHGLITLTDDLLGILSPTDQPKIFVLQIVQFNTAHVVNTKSYASTLLPDLESSAKPVEIMELCQLWPNSSSQLIKIGSHIYKMACLYGYWDNWRVFEGICHRHQINPEQLVNIQR</sequence>
<reference evidence="1 2" key="1">
    <citation type="journal article" date="2018" name="G3 (Bethesda)">
        <title>Phylogenetic and Phylogenomic Definition of Rhizopus Species.</title>
        <authorList>
            <person name="Gryganskyi A.P."/>
            <person name="Golan J."/>
            <person name="Dolatabadi S."/>
            <person name="Mondo S."/>
            <person name="Robb S."/>
            <person name="Idnurm A."/>
            <person name="Muszewska A."/>
            <person name="Steczkiewicz K."/>
            <person name="Masonjones S."/>
            <person name="Liao H.L."/>
            <person name="Gajdeczka M.T."/>
            <person name="Anike F."/>
            <person name="Vuek A."/>
            <person name="Anishchenko I.M."/>
            <person name="Voigt K."/>
            <person name="de Hoog G.S."/>
            <person name="Smith M.E."/>
            <person name="Heitman J."/>
            <person name="Vilgalys R."/>
            <person name="Stajich J.E."/>
        </authorList>
    </citation>
    <scope>NUCLEOTIDE SEQUENCE [LARGE SCALE GENOMIC DNA]</scope>
    <source>
        <strain evidence="1 2">LSU 92-RS-03</strain>
    </source>
</reference>
<evidence type="ECO:0000313" key="2">
    <source>
        <dbReference type="Proteomes" id="UP000253551"/>
    </source>
</evidence>
<dbReference type="EMBL" id="PJQM01001522">
    <property type="protein sequence ID" value="RCI02120.1"/>
    <property type="molecule type" value="Genomic_DNA"/>
</dbReference>
<keyword evidence="2" id="KW-1185">Reference proteome</keyword>
<protein>
    <submittedName>
        <fullName evidence="1">Uncharacterized protein</fullName>
    </submittedName>
</protein>
<name>A0A367KIZ6_RHIST</name>
<organism evidence="1 2">
    <name type="scientific">Rhizopus stolonifer</name>
    <name type="common">Rhizopus nigricans</name>
    <dbReference type="NCBI Taxonomy" id="4846"/>
    <lineage>
        <taxon>Eukaryota</taxon>
        <taxon>Fungi</taxon>
        <taxon>Fungi incertae sedis</taxon>
        <taxon>Mucoromycota</taxon>
        <taxon>Mucoromycotina</taxon>
        <taxon>Mucoromycetes</taxon>
        <taxon>Mucorales</taxon>
        <taxon>Mucorineae</taxon>
        <taxon>Rhizopodaceae</taxon>
        <taxon>Rhizopus</taxon>
    </lineage>
</organism>
<gene>
    <name evidence="1" type="ORF">CU098_009364</name>
</gene>